<organism evidence="1 2">
    <name type="scientific">Meloidogyne enterolobii</name>
    <name type="common">Root-knot nematode worm</name>
    <name type="synonym">Meloidogyne mayaguensis</name>
    <dbReference type="NCBI Taxonomy" id="390850"/>
    <lineage>
        <taxon>Eukaryota</taxon>
        <taxon>Metazoa</taxon>
        <taxon>Ecdysozoa</taxon>
        <taxon>Nematoda</taxon>
        <taxon>Chromadorea</taxon>
        <taxon>Rhabditida</taxon>
        <taxon>Tylenchina</taxon>
        <taxon>Tylenchomorpha</taxon>
        <taxon>Tylenchoidea</taxon>
        <taxon>Meloidogynidae</taxon>
        <taxon>Meloidogyninae</taxon>
        <taxon>Meloidogyne</taxon>
    </lineage>
</organism>
<keyword evidence="2" id="KW-1185">Reference proteome</keyword>
<protein>
    <submittedName>
        <fullName evidence="1">Uncharacterized protein</fullName>
    </submittedName>
</protein>
<dbReference type="EMBL" id="CAVMJV010000015">
    <property type="protein sequence ID" value="CAK5054640.1"/>
    <property type="molecule type" value="Genomic_DNA"/>
</dbReference>
<reference evidence="1" key="1">
    <citation type="submission" date="2023-11" db="EMBL/GenBank/DDBJ databases">
        <authorList>
            <person name="Poullet M."/>
        </authorList>
    </citation>
    <scope>NUCLEOTIDE SEQUENCE</scope>
    <source>
        <strain evidence="1">E1834</strain>
    </source>
</reference>
<comment type="caution">
    <text evidence="1">The sequence shown here is derived from an EMBL/GenBank/DDBJ whole genome shotgun (WGS) entry which is preliminary data.</text>
</comment>
<sequence length="181" mass="21103">MKIARYLLDQLFKCAFETASFLKAIFNPQMIKLLFDGNKTNIPLQIYSERAFIFLTNNDFEKFVLNHLISNKLTIYSGKQQNIIKILTNGANKFSTVCCRYNTLIHDFIIQHIETSKNISNTVKEIKFCGFIGPPRKLKSTNDQISNKYSSSNYNKEINIEYTDQNHDNEPVYEINIKRNN</sequence>
<dbReference type="Proteomes" id="UP001497535">
    <property type="component" value="Unassembled WGS sequence"/>
</dbReference>
<accession>A0ACB0YN44</accession>
<evidence type="ECO:0000313" key="2">
    <source>
        <dbReference type="Proteomes" id="UP001497535"/>
    </source>
</evidence>
<evidence type="ECO:0000313" key="1">
    <source>
        <dbReference type="EMBL" id="CAK5054640.1"/>
    </source>
</evidence>
<gene>
    <name evidence="1" type="ORF">MENTE1834_LOCUS14465</name>
</gene>
<name>A0ACB0YN44_MELEN</name>
<proteinExistence type="predicted"/>